<dbReference type="GO" id="GO:0004722">
    <property type="term" value="F:protein serine/threonine phosphatase activity"/>
    <property type="evidence" value="ECO:0007669"/>
    <property type="project" value="UniProtKB-EC"/>
</dbReference>
<evidence type="ECO:0000256" key="2">
    <source>
        <dbReference type="ARBA" id="ARBA00022741"/>
    </source>
</evidence>
<dbReference type="GeneID" id="9042667"/>
<dbReference type="Pfam" id="PF01926">
    <property type="entry name" value="MMR_HSR1"/>
    <property type="match status" value="1"/>
</dbReference>
<dbReference type="SMART" id="SM00156">
    <property type="entry name" value="PP2Ac"/>
    <property type="match status" value="1"/>
</dbReference>
<dbReference type="Gene3D" id="1.10.1580.10">
    <property type="match status" value="1"/>
</dbReference>
<evidence type="ECO:0000259" key="8">
    <source>
        <dbReference type="PROSITE" id="PS00125"/>
    </source>
</evidence>
<dbReference type="Pfam" id="PF00149">
    <property type="entry name" value="Metallophos"/>
    <property type="match status" value="1"/>
</dbReference>
<feature type="compositionally biased region" description="Basic and acidic residues" evidence="7">
    <location>
        <begin position="751"/>
        <end position="765"/>
    </location>
</feature>
<keyword evidence="4" id="KW-0342">GTP-binding</keyword>
<evidence type="ECO:0000256" key="6">
    <source>
        <dbReference type="RuleBase" id="RU004273"/>
    </source>
</evidence>
<dbReference type="GO" id="GO:0005525">
    <property type="term" value="F:GTP binding"/>
    <property type="evidence" value="ECO:0007669"/>
    <property type="project" value="UniProtKB-KW"/>
</dbReference>
<dbReference type="InterPro" id="IPR029052">
    <property type="entry name" value="Metallo-depent_PP-like"/>
</dbReference>
<dbReference type="InterPro" id="IPR006073">
    <property type="entry name" value="GTP-bd"/>
</dbReference>
<keyword evidence="1" id="KW-0479">Metal-binding</keyword>
<evidence type="ECO:0000313" key="9">
    <source>
        <dbReference type="EMBL" id="EER05692.1"/>
    </source>
</evidence>
<dbReference type="PRINTS" id="PR00114">
    <property type="entry name" value="STPHPHTASE"/>
</dbReference>
<accession>C5LCK9</accession>
<dbReference type="InterPro" id="IPR006186">
    <property type="entry name" value="Ser/Thr-sp_prot-phosphatase"/>
</dbReference>
<dbReference type="InterPro" id="IPR027417">
    <property type="entry name" value="P-loop_NTPase"/>
</dbReference>
<evidence type="ECO:0000256" key="3">
    <source>
        <dbReference type="ARBA" id="ARBA00022801"/>
    </source>
</evidence>
<evidence type="ECO:0000256" key="5">
    <source>
        <dbReference type="ARBA" id="ARBA00023211"/>
    </source>
</evidence>
<protein>
    <recommendedName>
        <fullName evidence="6">Serine/threonine-protein phosphatase</fullName>
        <ecNumber evidence="6">3.1.3.16</ecNumber>
    </recommendedName>
</protein>
<reference evidence="9 10" key="1">
    <citation type="submission" date="2008-07" db="EMBL/GenBank/DDBJ databases">
        <authorList>
            <person name="El-Sayed N."/>
            <person name="Caler E."/>
            <person name="Inman J."/>
            <person name="Amedeo P."/>
            <person name="Hass B."/>
            <person name="Wortman J."/>
        </authorList>
    </citation>
    <scope>NUCLEOTIDE SEQUENCE [LARGE SCALE GENOMIC DNA]</scope>
    <source>
        <strain evidence="10">ATCC 50983 / TXsc</strain>
    </source>
</reference>
<dbReference type="InParanoid" id="C5LCK9"/>
<dbReference type="PANTHER" id="PTHR45619">
    <property type="entry name" value="SERINE/THREONINE-PROTEIN PHOSPHATASE PP2A-RELATED"/>
    <property type="match status" value="1"/>
</dbReference>
<sequence>MGFEDSEADDWLKRLMSASTTTTTRSKNDNNEERGLLMPQKDYIRLCRVVKSILIEEDTVVRINNDGPVVIAGDVHGQFYDVLELFKVGGDLRRDPTLRYLFMGDYVDRGYNSVETLELLLLLKLRYPNRITLLRGNHETRQITQVYGFYDECIRKFGNATVWRIAMDLFDYLPLAAIAYDVFAVHGGLSPELGDIDQIRLLQRVQEVPPQGPLSDLLWSDPDDSVKGWELNPRGAGLVFGADPTRQFLHHNGLRLVARAHQLVQEGYKFMFPASEADPNVVVPDVDCLISSIPFNSWASCITTMRASVVARCTFASGDFKRKRRLIVDSPPEAAAQHIKQVTLFDPYPSFEAPHQFGYEVDRDGHWYVGHMMRTKQALPTWANRVDVIIEVRDARIPLTSAQTELNTTLRESGIRKLPRLIVLNKCDLVTPSMARRAQEMIEAHSNTQCVLATSVMKKGVVKIKEFMLASREIRFKSLGIYGLILGLPNTGKSTTINALKRLSLLASKTRYDSRDSMIGVSRAQARVTMSPGTTELIRAYQLSHNPTLYLVDTPGVTFHKVLNPERNLKLAAVGTFPDHIFGELYIADYILWRLNNARLFQYVNVCALNAPTNDIRSVCREIAYQLCSDPCRDSGAMDVLSGARTFLKFYRNGLLGRYCLDALPTVNELNRYDNLVEEAEPPGPWGPNTYPLDQHHHHLDENAFMVETNNQHHHLHRESSLIISKLSASEKLLEKLAQFDSKVKRFKYDDGVEDQKSDDHNGLHDDDDEVPPEGIPKGAVPPSGHLILKHLHLPGTIIDIIGLETILSTRNIRVVEDLGYSDIKHLYKALLDEVSNMGDIHGDLLDLEKLFKVSDTHKENNNSTNDDHHDIRFMTDEYLASDRAGQKMMMMLCTVYDDNMIMKGLAGDDGGGNESSMVNARDRKKVKLNALNAIRISYLQHGKNVNNVDVIKGILKLLALDSDTAVTLSALSALEAVPKEEGHWVEEGIASYLSRPTITSRDATSDELKCVLSNIMNIHLEAVLEGCYKSMESRMKTVDKKKRKMMKWIPYQLITAHLDPHTTSSKLMDIAMALLRVDATFDEGSITRLRESAEEELIRLGESDVVHGA</sequence>
<dbReference type="AlphaFoldDB" id="C5LCK9"/>
<evidence type="ECO:0000256" key="4">
    <source>
        <dbReference type="ARBA" id="ARBA00023134"/>
    </source>
</evidence>
<keyword evidence="3 6" id="KW-0378">Hydrolase</keyword>
<dbReference type="Gene3D" id="3.40.50.300">
    <property type="entry name" value="P-loop containing nucleotide triphosphate hydrolases"/>
    <property type="match status" value="1"/>
</dbReference>
<evidence type="ECO:0000256" key="7">
    <source>
        <dbReference type="SAM" id="MobiDB-lite"/>
    </source>
</evidence>
<comment type="similarity">
    <text evidence="6">Belongs to the PPP phosphatase family.</text>
</comment>
<keyword evidence="5" id="KW-0464">Manganese</keyword>
<dbReference type="EMBL" id="GG680918">
    <property type="protein sequence ID" value="EER05692.1"/>
    <property type="molecule type" value="Genomic_DNA"/>
</dbReference>
<evidence type="ECO:0000313" key="10">
    <source>
        <dbReference type="Proteomes" id="UP000007800"/>
    </source>
</evidence>
<dbReference type="InterPro" id="IPR004843">
    <property type="entry name" value="Calcineurin-like_PHP"/>
</dbReference>
<dbReference type="InterPro" id="IPR023179">
    <property type="entry name" value="GTP-bd_ortho_bundle_sf"/>
</dbReference>
<feature type="region of interest" description="Disordered" evidence="7">
    <location>
        <begin position="751"/>
        <end position="782"/>
    </location>
</feature>
<gene>
    <name evidence="9" type="ORF">Pmar_PMAR011738</name>
</gene>
<dbReference type="Gene3D" id="3.60.21.10">
    <property type="match status" value="1"/>
</dbReference>
<keyword evidence="2" id="KW-0547">Nucleotide-binding</keyword>
<dbReference type="SUPFAM" id="SSF56300">
    <property type="entry name" value="Metallo-dependent phosphatases"/>
    <property type="match status" value="1"/>
</dbReference>
<feature type="domain" description="Serine/threonine specific protein phosphatases" evidence="8">
    <location>
        <begin position="134"/>
        <end position="139"/>
    </location>
</feature>
<dbReference type="GO" id="GO:0046872">
    <property type="term" value="F:metal ion binding"/>
    <property type="evidence" value="ECO:0007669"/>
    <property type="project" value="UniProtKB-KW"/>
</dbReference>
<dbReference type="OrthoDB" id="269151at2759"/>
<dbReference type="PROSITE" id="PS00125">
    <property type="entry name" value="SER_THR_PHOSPHATASE"/>
    <property type="match status" value="1"/>
</dbReference>
<dbReference type="InterPro" id="IPR047129">
    <property type="entry name" value="PPA2-like"/>
</dbReference>
<evidence type="ECO:0000256" key="1">
    <source>
        <dbReference type="ARBA" id="ARBA00022723"/>
    </source>
</evidence>
<dbReference type="RefSeq" id="XP_002773876.1">
    <property type="nucleotide sequence ID" value="XM_002773830.1"/>
</dbReference>
<name>C5LCK9_PERM5</name>
<dbReference type="EC" id="3.1.3.16" evidence="6"/>
<organism evidence="10">
    <name type="scientific">Perkinsus marinus (strain ATCC 50983 / TXsc)</name>
    <dbReference type="NCBI Taxonomy" id="423536"/>
    <lineage>
        <taxon>Eukaryota</taxon>
        <taxon>Sar</taxon>
        <taxon>Alveolata</taxon>
        <taxon>Perkinsozoa</taxon>
        <taxon>Perkinsea</taxon>
        <taxon>Perkinsida</taxon>
        <taxon>Perkinsidae</taxon>
        <taxon>Perkinsus</taxon>
    </lineage>
</organism>
<proteinExistence type="inferred from homology"/>
<keyword evidence="10" id="KW-1185">Reference proteome</keyword>
<dbReference type="Proteomes" id="UP000007800">
    <property type="component" value="Unassembled WGS sequence"/>
</dbReference>
<comment type="catalytic activity">
    <reaction evidence="6">
        <text>O-phospho-L-threonyl-[protein] + H2O = L-threonyl-[protein] + phosphate</text>
        <dbReference type="Rhea" id="RHEA:47004"/>
        <dbReference type="Rhea" id="RHEA-COMP:11060"/>
        <dbReference type="Rhea" id="RHEA-COMP:11605"/>
        <dbReference type="ChEBI" id="CHEBI:15377"/>
        <dbReference type="ChEBI" id="CHEBI:30013"/>
        <dbReference type="ChEBI" id="CHEBI:43474"/>
        <dbReference type="ChEBI" id="CHEBI:61977"/>
        <dbReference type="EC" id="3.1.3.16"/>
    </reaction>
</comment>
<dbReference type="SUPFAM" id="SSF52540">
    <property type="entry name" value="P-loop containing nucleoside triphosphate hydrolases"/>
    <property type="match status" value="1"/>
</dbReference>